<reference evidence="2 3" key="1">
    <citation type="submission" date="2017-05" db="EMBL/GenBank/DDBJ databases">
        <title>The Genome Sequence of Enterococcus faecium 7H8_DIV0219.</title>
        <authorList>
            <consortium name="The Broad Institute Genomics Platform"/>
            <consortium name="The Broad Institute Genomic Center for Infectious Diseases"/>
            <person name="Earl A."/>
            <person name="Manson A."/>
            <person name="Schwartman J."/>
            <person name="Gilmore M."/>
            <person name="Abouelleil A."/>
            <person name="Cao P."/>
            <person name="Chapman S."/>
            <person name="Cusick C."/>
            <person name="Shea T."/>
            <person name="Young S."/>
            <person name="Neafsey D."/>
            <person name="Nusbaum C."/>
            <person name="Birren B."/>
        </authorList>
    </citation>
    <scope>NUCLEOTIDE SEQUENCE [LARGE SCALE GENOMIC DNA]</scope>
    <source>
        <strain evidence="2 3">7H8_DIV0219</strain>
    </source>
</reference>
<accession>A0A242BHW5</accession>
<dbReference type="Proteomes" id="UP000194885">
    <property type="component" value="Unassembled WGS sequence"/>
</dbReference>
<evidence type="ECO:0000313" key="1">
    <source>
        <dbReference type="EMBL" id="AYM72740.1"/>
    </source>
</evidence>
<dbReference type="PANTHER" id="PTHR36849">
    <property type="entry name" value="CYTOPLASMIC PROTEIN-RELATED"/>
    <property type="match status" value="1"/>
</dbReference>
<dbReference type="Pfam" id="PF22752">
    <property type="entry name" value="DUF488-N3i"/>
    <property type="match status" value="1"/>
</dbReference>
<dbReference type="Proteomes" id="UP000275747">
    <property type="component" value="Chromosome"/>
</dbReference>
<evidence type="ECO:0000313" key="3">
    <source>
        <dbReference type="Proteomes" id="UP000194885"/>
    </source>
</evidence>
<name>A0A242BHW5_ENTFC</name>
<gene>
    <name evidence="2" type="ORF">A5810_000887</name>
    <name evidence="1" type="ORF">D9Z05_05485</name>
</gene>
<dbReference type="EMBL" id="CP033041">
    <property type="protein sequence ID" value="AYM72740.1"/>
    <property type="molecule type" value="Genomic_DNA"/>
</dbReference>
<organism evidence="2 3">
    <name type="scientific">Enterococcus faecium</name>
    <name type="common">Streptococcus faecium</name>
    <dbReference type="NCBI Taxonomy" id="1352"/>
    <lineage>
        <taxon>Bacteria</taxon>
        <taxon>Bacillati</taxon>
        <taxon>Bacillota</taxon>
        <taxon>Bacilli</taxon>
        <taxon>Lactobacillales</taxon>
        <taxon>Enterococcaceae</taxon>
        <taxon>Enterococcus</taxon>
    </lineage>
</organism>
<protein>
    <submittedName>
        <fullName evidence="1">DUF488 family protein</fullName>
    </submittedName>
</protein>
<evidence type="ECO:0000313" key="4">
    <source>
        <dbReference type="Proteomes" id="UP000275747"/>
    </source>
</evidence>
<dbReference type="EMBL" id="NGKW01000002">
    <property type="protein sequence ID" value="OTN94642.1"/>
    <property type="molecule type" value="Genomic_DNA"/>
</dbReference>
<dbReference type="InterPro" id="IPR052552">
    <property type="entry name" value="YeaO-like"/>
</dbReference>
<dbReference type="RefSeq" id="WP_002400379.1">
    <property type="nucleotide sequence ID" value="NZ_CABGQB010000001.1"/>
</dbReference>
<dbReference type="AlphaFoldDB" id="A0A242BHW5"/>
<proteinExistence type="predicted"/>
<reference evidence="1 4" key="2">
    <citation type="submission" date="2018-10" db="EMBL/GenBank/DDBJ databases">
        <title>Escaping from acidified nitrite in gastric host defense: Transcriptomic basis for resistance to free nitrous acid in Enterococcus faecalis.</title>
        <authorList>
            <person name="Yu Z."/>
            <person name="Shi D."/>
            <person name="Liu W."/>
            <person name="Meng F."/>
        </authorList>
    </citation>
    <scope>NUCLEOTIDE SEQUENCE [LARGE SCALE GENOMIC DNA]</scope>
    <source>
        <strain evidence="1 4">JE1</strain>
    </source>
</reference>
<evidence type="ECO:0000313" key="2">
    <source>
        <dbReference type="EMBL" id="OTN94642.1"/>
    </source>
</evidence>
<dbReference type="PANTHER" id="PTHR36849:SF1">
    <property type="entry name" value="CYTOPLASMIC PROTEIN"/>
    <property type="match status" value="1"/>
</dbReference>
<sequence length="121" mass="14359">MIKLKRVYLDAEEEDGFRILVDRLWPRGISKEKAHLDLWLKEIAPSNEARKAFDHVPERFASFAKKYQQELSFEEEKTRAVSELTQLMKEHPVITFVYGAKNEHQNHAVVLKEFIEKEVYK</sequence>